<dbReference type="PANTHER" id="PTHR43243">
    <property type="entry name" value="INNER MEMBRANE TRANSPORTER YGJI-RELATED"/>
    <property type="match status" value="1"/>
</dbReference>
<feature type="transmembrane region" description="Helical" evidence="7">
    <location>
        <begin position="172"/>
        <end position="190"/>
    </location>
</feature>
<feature type="compositionally biased region" description="Basic and acidic residues" evidence="6">
    <location>
        <begin position="19"/>
        <end position="29"/>
    </location>
</feature>
<feature type="transmembrane region" description="Helical" evidence="7">
    <location>
        <begin position="325"/>
        <end position="348"/>
    </location>
</feature>
<feature type="transmembrane region" description="Helical" evidence="7">
    <location>
        <begin position="459"/>
        <end position="479"/>
    </location>
</feature>
<evidence type="ECO:0000256" key="5">
    <source>
        <dbReference type="ARBA" id="ARBA00023136"/>
    </source>
</evidence>
<keyword evidence="9" id="KW-1185">Reference proteome</keyword>
<feature type="transmembrane region" description="Helical" evidence="7">
    <location>
        <begin position="403"/>
        <end position="422"/>
    </location>
</feature>
<evidence type="ECO:0000256" key="4">
    <source>
        <dbReference type="ARBA" id="ARBA00022989"/>
    </source>
</evidence>
<dbReference type="GO" id="GO:0016020">
    <property type="term" value="C:membrane"/>
    <property type="evidence" value="ECO:0007669"/>
    <property type="project" value="UniProtKB-SubCell"/>
</dbReference>
<dbReference type="EMBL" id="VOBQ01000002">
    <property type="protein sequence ID" value="TWO73012.1"/>
    <property type="molecule type" value="Genomic_DNA"/>
</dbReference>
<comment type="subcellular location">
    <subcellularLocation>
        <location evidence="1">Membrane</location>
        <topology evidence="1">Multi-pass membrane protein</topology>
    </subcellularLocation>
</comment>
<sequence>MGGGARVLPAGGALRRRGCHEARPRREPGLGDPQASVALSANPGQSGAAPPGAELIRSIGPFQLTLYGLGSMLGSGIYGLIGQAAGQVGNAVWASFLVAMVAALLTALSYASLGSRYPRAGGAAFVTQKAYGMPLLSFVVGLAVVCSGLASVATQSQVFARNLAVLVGSPAFPVWATGAGFLLVMAALVLRGIRESMWVNVAFTLVEAAGLLLVIAVGIPYWGSVDLLAMPEAPGGGDSTAMLLVMHGAVLTFFAFIGFEDTLNVAEECRDPQRTIPIALVTAMAIGALIYVAVAVTAVSVVPWLELSMAPGPLTEVVARAAPAISPWVFTLVTLFAVANTALVNYITSSRLVYGMARQGLLPPALGHVHPRTRTPRWAALALLAILLPLGLFGSVANLASASVLLLLVVFAVVNGALFVLKGREGEPKGRFEIPRWVPAAGTAICLLLVGIRVSSSDWQAPALAGGLLVGILALYALLRPSGASGLVEA</sequence>
<feature type="transmembrane region" description="Helical" evidence="7">
    <location>
        <begin position="131"/>
        <end position="152"/>
    </location>
</feature>
<feature type="transmembrane region" description="Helical" evidence="7">
    <location>
        <begin position="280"/>
        <end position="305"/>
    </location>
</feature>
<dbReference type="InterPro" id="IPR002293">
    <property type="entry name" value="AA/rel_permease1"/>
</dbReference>
<dbReference type="GO" id="GO:0015171">
    <property type="term" value="F:amino acid transmembrane transporter activity"/>
    <property type="evidence" value="ECO:0007669"/>
    <property type="project" value="TreeGrafter"/>
</dbReference>
<name>A0A562ZWL4_9BURK</name>
<evidence type="ECO:0000313" key="9">
    <source>
        <dbReference type="Proteomes" id="UP000318199"/>
    </source>
</evidence>
<evidence type="ECO:0000256" key="6">
    <source>
        <dbReference type="SAM" id="MobiDB-lite"/>
    </source>
</evidence>
<feature type="transmembrane region" description="Helical" evidence="7">
    <location>
        <begin position="241"/>
        <end position="259"/>
    </location>
</feature>
<feature type="transmembrane region" description="Helical" evidence="7">
    <location>
        <begin position="434"/>
        <end position="453"/>
    </location>
</feature>
<feature type="transmembrane region" description="Helical" evidence="7">
    <location>
        <begin position="91"/>
        <end position="111"/>
    </location>
</feature>
<evidence type="ECO:0000256" key="7">
    <source>
        <dbReference type="SAM" id="Phobius"/>
    </source>
</evidence>
<dbReference type="Proteomes" id="UP000318199">
    <property type="component" value="Unassembled WGS sequence"/>
</dbReference>
<proteinExistence type="predicted"/>
<organism evidence="8 9">
    <name type="scientific">Caenimonas sedimenti</name>
    <dbReference type="NCBI Taxonomy" id="2596921"/>
    <lineage>
        <taxon>Bacteria</taxon>
        <taxon>Pseudomonadati</taxon>
        <taxon>Pseudomonadota</taxon>
        <taxon>Betaproteobacteria</taxon>
        <taxon>Burkholderiales</taxon>
        <taxon>Comamonadaceae</taxon>
        <taxon>Caenimonas</taxon>
    </lineage>
</organism>
<keyword evidence="3 7" id="KW-0812">Transmembrane</keyword>
<keyword evidence="4 7" id="KW-1133">Transmembrane helix</keyword>
<evidence type="ECO:0000256" key="3">
    <source>
        <dbReference type="ARBA" id="ARBA00022692"/>
    </source>
</evidence>
<gene>
    <name evidence="8" type="ORF">FN976_01890</name>
</gene>
<keyword evidence="2" id="KW-0813">Transport</keyword>
<reference evidence="8 9" key="1">
    <citation type="submission" date="2019-07" db="EMBL/GenBank/DDBJ databases">
        <title>Caenimonas sedimenti sp. nov., isolated from activated sludge.</title>
        <authorList>
            <person name="Xu J."/>
        </authorList>
    </citation>
    <scope>NUCLEOTIDE SEQUENCE [LARGE SCALE GENOMIC DNA]</scope>
    <source>
        <strain evidence="8 9">HX-9-20</strain>
    </source>
</reference>
<dbReference type="PANTHER" id="PTHR43243:SF4">
    <property type="entry name" value="CATIONIC AMINO ACID TRANSPORTER 4"/>
    <property type="match status" value="1"/>
</dbReference>
<evidence type="ECO:0000256" key="2">
    <source>
        <dbReference type="ARBA" id="ARBA00022448"/>
    </source>
</evidence>
<protein>
    <submittedName>
        <fullName evidence="8">APC family permease</fullName>
    </submittedName>
</protein>
<accession>A0A562ZWL4</accession>
<dbReference type="OrthoDB" id="9804700at2"/>
<dbReference type="PIRSF" id="PIRSF006060">
    <property type="entry name" value="AA_transporter"/>
    <property type="match status" value="1"/>
</dbReference>
<keyword evidence="5 7" id="KW-0472">Membrane</keyword>
<dbReference type="Pfam" id="PF13520">
    <property type="entry name" value="AA_permease_2"/>
    <property type="match status" value="1"/>
</dbReference>
<dbReference type="Gene3D" id="1.20.1740.10">
    <property type="entry name" value="Amino acid/polyamine transporter I"/>
    <property type="match status" value="1"/>
</dbReference>
<comment type="caution">
    <text evidence="8">The sequence shown here is derived from an EMBL/GenBank/DDBJ whole genome shotgun (WGS) entry which is preliminary data.</text>
</comment>
<feature type="transmembrane region" description="Helical" evidence="7">
    <location>
        <begin position="197"/>
        <end position="221"/>
    </location>
</feature>
<evidence type="ECO:0000256" key="1">
    <source>
        <dbReference type="ARBA" id="ARBA00004141"/>
    </source>
</evidence>
<feature type="region of interest" description="Disordered" evidence="6">
    <location>
        <begin position="16"/>
        <end position="50"/>
    </location>
</feature>
<evidence type="ECO:0000313" key="8">
    <source>
        <dbReference type="EMBL" id="TWO73012.1"/>
    </source>
</evidence>
<feature type="transmembrane region" description="Helical" evidence="7">
    <location>
        <begin position="378"/>
        <end position="397"/>
    </location>
</feature>
<feature type="transmembrane region" description="Helical" evidence="7">
    <location>
        <begin position="64"/>
        <end position="85"/>
    </location>
</feature>
<dbReference type="AlphaFoldDB" id="A0A562ZWL4"/>